<evidence type="ECO:0000313" key="3">
    <source>
        <dbReference type="EMBL" id="PJJ40182.1"/>
    </source>
</evidence>
<dbReference type="GO" id="GO:0006355">
    <property type="term" value="P:regulation of DNA-templated transcription"/>
    <property type="evidence" value="ECO:0007669"/>
    <property type="project" value="InterPro"/>
</dbReference>
<dbReference type="PANTHER" id="PTHR38781:SF1">
    <property type="entry name" value="ANTITOXIN DINJ-RELATED"/>
    <property type="match status" value="1"/>
</dbReference>
<keyword evidence="2" id="KW-1277">Toxin-antitoxin system</keyword>
<dbReference type="Gene3D" id="1.10.1220.10">
    <property type="entry name" value="Met repressor-like"/>
    <property type="match status" value="1"/>
</dbReference>
<dbReference type="PANTHER" id="PTHR38781">
    <property type="entry name" value="ANTITOXIN DINJ-RELATED"/>
    <property type="match status" value="1"/>
</dbReference>
<dbReference type="NCBIfam" id="TIGR02384">
    <property type="entry name" value="RelB_DinJ"/>
    <property type="match status" value="1"/>
</dbReference>
<gene>
    <name evidence="3" type="ORF">BGX16_0092</name>
</gene>
<organism evidence="3 4">
    <name type="scientific">Hallerella succinigenes</name>
    <dbReference type="NCBI Taxonomy" id="1896222"/>
    <lineage>
        <taxon>Bacteria</taxon>
        <taxon>Pseudomonadati</taxon>
        <taxon>Fibrobacterota</taxon>
        <taxon>Fibrobacteria</taxon>
        <taxon>Fibrobacterales</taxon>
        <taxon>Fibrobacteraceae</taxon>
        <taxon>Hallerella</taxon>
    </lineage>
</organism>
<proteinExistence type="inferred from homology"/>
<dbReference type="GO" id="GO:0006351">
    <property type="term" value="P:DNA-templated transcription"/>
    <property type="evidence" value="ECO:0007669"/>
    <property type="project" value="TreeGrafter"/>
</dbReference>
<dbReference type="EMBL" id="PGEX01000001">
    <property type="protein sequence ID" value="PJJ40182.1"/>
    <property type="molecule type" value="Genomic_DNA"/>
</dbReference>
<protein>
    <submittedName>
        <fullName evidence="3">DNA-damage-inducible protein J</fullName>
    </submittedName>
</protein>
<dbReference type="Proteomes" id="UP000231134">
    <property type="component" value="Unassembled WGS sequence"/>
</dbReference>
<accession>A0A2M9A378</accession>
<evidence type="ECO:0000256" key="1">
    <source>
        <dbReference type="ARBA" id="ARBA00010562"/>
    </source>
</evidence>
<dbReference type="AlphaFoldDB" id="A0A2M9A378"/>
<name>A0A2M9A378_9BACT</name>
<evidence type="ECO:0000313" key="4">
    <source>
        <dbReference type="Proteomes" id="UP000231134"/>
    </source>
</evidence>
<dbReference type="Pfam" id="PF04221">
    <property type="entry name" value="RelB"/>
    <property type="match status" value="1"/>
</dbReference>
<keyword evidence="4" id="KW-1185">Reference proteome</keyword>
<comment type="caution">
    <text evidence="3">The sequence shown here is derived from an EMBL/GenBank/DDBJ whole genome shotgun (WGS) entry which is preliminary data.</text>
</comment>
<evidence type="ECO:0000256" key="2">
    <source>
        <dbReference type="ARBA" id="ARBA00022649"/>
    </source>
</evidence>
<dbReference type="InterPro" id="IPR007337">
    <property type="entry name" value="RelB/DinJ"/>
</dbReference>
<reference evidence="3 4" key="1">
    <citation type="submission" date="2017-11" db="EMBL/GenBank/DDBJ databases">
        <title>Animal gut microbial communities from fecal samples from Wisconsin, USA.</title>
        <authorList>
            <person name="Neumann A."/>
        </authorList>
    </citation>
    <scope>NUCLEOTIDE SEQUENCE [LARGE SCALE GENOMIC DNA]</scope>
    <source>
        <strain evidence="3 4">UWS3</strain>
    </source>
</reference>
<dbReference type="InterPro" id="IPR013321">
    <property type="entry name" value="Arc_rbn_hlx_hlx"/>
</dbReference>
<comment type="similarity">
    <text evidence="1">Belongs to the RelB/DinJ antitoxin family.</text>
</comment>
<sequence length="102" mass="11470">MPMSVLQIRIEEDLKKQVSDLFESLGMDIPTAVRIFFKRALVENGIPFEVKGMPSPTKQDGINLLNALHAAQEQAYKNGVANLSEDEIEAEIKAARMERKKK</sequence>